<organism evidence="2 3">
    <name type="scientific">Ensete ventricosum</name>
    <name type="common">Abyssinian banana</name>
    <name type="synonym">Musa ensete</name>
    <dbReference type="NCBI Taxonomy" id="4639"/>
    <lineage>
        <taxon>Eukaryota</taxon>
        <taxon>Viridiplantae</taxon>
        <taxon>Streptophyta</taxon>
        <taxon>Embryophyta</taxon>
        <taxon>Tracheophyta</taxon>
        <taxon>Spermatophyta</taxon>
        <taxon>Magnoliopsida</taxon>
        <taxon>Liliopsida</taxon>
        <taxon>Zingiberales</taxon>
        <taxon>Musaceae</taxon>
        <taxon>Ensete</taxon>
    </lineage>
</organism>
<name>A0A426XZU5_ENSVE</name>
<gene>
    <name evidence="2" type="ORF">B296_00055373</name>
</gene>
<sequence>KRKIRSSRTEKRAKQQRREVRSLKDSKRTVSFTYVWESYREQSWSGESIGSHCFFFTKNRHGEGPNSSRLRLGHY</sequence>
<protein>
    <submittedName>
        <fullName evidence="2">Uncharacterized protein</fullName>
    </submittedName>
</protein>
<reference evidence="2 3" key="1">
    <citation type="journal article" date="2014" name="Agronomy (Basel)">
        <title>A Draft Genome Sequence for Ensete ventricosum, the Drought-Tolerant Tree Against Hunger.</title>
        <authorList>
            <person name="Harrison J."/>
            <person name="Moore K.A."/>
            <person name="Paszkiewicz K."/>
            <person name="Jones T."/>
            <person name="Grant M."/>
            <person name="Ambacheew D."/>
            <person name="Muzemil S."/>
            <person name="Studholme D.J."/>
        </authorList>
    </citation>
    <scope>NUCLEOTIDE SEQUENCE [LARGE SCALE GENOMIC DNA]</scope>
</reference>
<evidence type="ECO:0000313" key="3">
    <source>
        <dbReference type="Proteomes" id="UP000287651"/>
    </source>
</evidence>
<accession>A0A426XZU5</accession>
<comment type="caution">
    <text evidence="2">The sequence shown here is derived from an EMBL/GenBank/DDBJ whole genome shotgun (WGS) entry which is preliminary data.</text>
</comment>
<dbReference type="AlphaFoldDB" id="A0A426XZU5"/>
<evidence type="ECO:0000256" key="1">
    <source>
        <dbReference type="SAM" id="MobiDB-lite"/>
    </source>
</evidence>
<feature type="compositionally biased region" description="Basic and acidic residues" evidence="1">
    <location>
        <begin position="7"/>
        <end position="25"/>
    </location>
</feature>
<dbReference type="Proteomes" id="UP000287651">
    <property type="component" value="Unassembled WGS sequence"/>
</dbReference>
<dbReference type="EMBL" id="AMZH03016068">
    <property type="protein sequence ID" value="RRT45067.1"/>
    <property type="molecule type" value="Genomic_DNA"/>
</dbReference>
<feature type="region of interest" description="Disordered" evidence="1">
    <location>
        <begin position="1"/>
        <end position="25"/>
    </location>
</feature>
<feature type="non-terminal residue" evidence="2">
    <location>
        <position position="1"/>
    </location>
</feature>
<proteinExistence type="predicted"/>
<evidence type="ECO:0000313" key="2">
    <source>
        <dbReference type="EMBL" id="RRT45067.1"/>
    </source>
</evidence>